<feature type="region of interest" description="Disordered" evidence="8">
    <location>
        <begin position="522"/>
        <end position="551"/>
    </location>
</feature>
<dbReference type="Proteomes" id="UP001194696">
    <property type="component" value="Unassembled WGS sequence"/>
</dbReference>
<evidence type="ECO:0000256" key="3">
    <source>
        <dbReference type="ARBA" id="ARBA00022737"/>
    </source>
</evidence>
<feature type="compositionally biased region" description="Basic residues" evidence="8">
    <location>
        <begin position="712"/>
        <end position="724"/>
    </location>
</feature>
<evidence type="ECO:0000259" key="10">
    <source>
        <dbReference type="PROSITE" id="PS51371"/>
    </source>
</evidence>
<dbReference type="InterPro" id="IPR046342">
    <property type="entry name" value="CBS_dom_sf"/>
</dbReference>
<keyword evidence="13" id="KW-1185">Reference proteome</keyword>
<feature type="transmembrane region" description="Helical" evidence="9">
    <location>
        <begin position="105"/>
        <end position="128"/>
    </location>
</feature>
<evidence type="ECO:0000256" key="4">
    <source>
        <dbReference type="ARBA" id="ARBA00022989"/>
    </source>
</evidence>
<feature type="transmembrane region" description="Helical" evidence="9">
    <location>
        <begin position="187"/>
        <end position="206"/>
    </location>
</feature>
<dbReference type="Pfam" id="PF00571">
    <property type="entry name" value="CBS"/>
    <property type="match status" value="2"/>
</dbReference>
<sequence>MDQQPLLHHRNDSDVVAITMEKDSAANSRSLKERHSVQRALGFKNIVIYVLVFVNLLLCSKLYSTWSSSGNNNKDSGAFHANGCSTLGEGEGGEHEGGDASTPEFWIKMALILFLVLIGGLTIGLMGLDETNLQVLMASGTPTEQVHAETVYKLLSRGKHWVLVTLLLGNVIVNETLPVVLDSELGGGVVAILISTFLIVVFGEIIPQAVCARHGLAIGSYCAKPMLLFMYIMSPISYPIAMLLDSWLGVHHGTTYRRTELKTLVSLHQVDGIGELTDDEVTIIASVLDLKEKAISTVMTPLEDVFTLSEDAILDEQLMEEIVNAGHSRIPIYRHDDSSHFIGMLLVKRLITYDPEDHIPVRQFKINSLPEAAPNTSCLDILNFFQEGRSHMALVTSEPGGFGHPVGVITLEDVIEELLGEEIVDESDVYVDIHNKIRVIRKPSKNVKMIKSLKSLLQSPAVSDASPLLGNKGTASDRRNVTMPIENNYMATGKTILLRNPSTALLDNAAMAHTTNANTAANTHIPATPTDQEESSSTVVSPKSTTVNGTKDSSVVNFKDQVKVIQEMASKDTPEEIHERSVTIEVPDTNGGVYSIDPPSDAAVADAAGDAVSTHVQVIPETYAAVVTAPAVDVKGAEEEVVEEEVTPRSIEVQVEAERPTEVLLTEEPSAEVTTSSSNNAAMPGSESTSTLLSTTTIDDKPAVDSPASSSSKKKKNKKKKSNK</sequence>
<feature type="region of interest" description="Disordered" evidence="8">
    <location>
        <begin position="643"/>
        <end position="724"/>
    </location>
</feature>
<keyword evidence="6" id="KW-0129">CBS domain</keyword>
<dbReference type="CDD" id="cd04590">
    <property type="entry name" value="CBS_pair_CorC_HlyC_assoc"/>
    <property type="match status" value="1"/>
</dbReference>
<evidence type="ECO:0000256" key="9">
    <source>
        <dbReference type="SAM" id="Phobius"/>
    </source>
</evidence>
<feature type="domain" description="CNNM transmembrane" evidence="11">
    <location>
        <begin position="97"/>
        <end position="280"/>
    </location>
</feature>
<dbReference type="Pfam" id="PF01595">
    <property type="entry name" value="CNNM"/>
    <property type="match status" value="1"/>
</dbReference>
<keyword evidence="5 7" id="KW-0472">Membrane</keyword>
<dbReference type="PANTHER" id="PTHR12064:SF97">
    <property type="entry name" value="METAL TRANSPORTER CNNM-5"/>
    <property type="match status" value="1"/>
</dbReference>
<organism evidence="12 13">
    <name type="scientific">Linnemannia gamsii</name>
    <dbReference type="NCBI Taxonomy" id="64522"/>
    <lineage>
        <taxon>Eukaryota</taxon>
        <taxon>Fungi</taxon>
        <taxon>Fungi incertae sedis</taxon>
        <taxon>Mucoromycota</taxon>
        <taxon>Mortierellomycotina</taxon>
        <taxon>Mortierellomycetes</taxon>
        <taxon>Mortierellales</taxon>
        <taxon>Mortierellaceae</taxon>
        <taxon>Linnemannia</taxon>
    </lineage>
</organism>
<evidence type="ECO:0000256" key="1">
    <source>
        <dbReference type="ARBA" id="ARBA00004141"/>
    </source>
</evidence>
<comment type="subcellular location">
    <subcellularLocation>
        <location evidence="1">Membrane</location>
        <topology evidence="1">Multi-pass membrane protein</topology>
    </subcellularLocation>
</comment>
<feature type="transmembrane region" description="Helical" evidence="9">
    <location>
        <begin position="46"/>
        <end position="66"/>
    </location>
</feature>
<name>A0ABQ7KED8_9FUNG</name>
<feature type="domain" description="CBS" evidence="10">
    <location>
        <begin position="365"/>
        <end position="426"/>
    </location>
</feature>
<dbReference type="EMBL" id="JAAAIM010000044">
    <property type="protein sequence ID" value="KAG0296932.1"/>
    <property type="molecule type" value="Genomic_DNA"/>
</dbReference>
<evidence type="ECO:0000313" key="12">
    <source>
        <dbReference type="EMBL" id="KAG0296932.1"/>
    </source>
</evidence>
<evidence type="ECO:0000256" key="2">
    <source>
        <dbReference type="ARBA" id="ARBA00022692"/>
    </source>
</evidence>
<feature type="compositionally biased region" description="Low complexity" evidence="8">
    <location>
        <begin position="522"/>
        <end position="547"/>
    </location>
</feature>
<feature type="domain" description="CBS" evidence="10">
    <location>
        <begin position="299"/>
        <end position="361"/>
    </location>
</feature>
<dbReference type="PROSITE" id="PS51846">
    <property type="entry name" value="CNNM"/>
    <property type="match status" value="1"/>
</dbReference>
<comment type="caution">
    <text evidence="12">The sequence shown here is derived from an EMBL/GenBank/DDBJ whole genome shotgun (WGS) entry which is preliminary data.</text>
</comment>
<feature type="transmembrane region" description="Helical" evidence="9">
    <location>
        <begin position="161"/>
        <end position="181"/>
    </location>
</feature>
<evidence type="ECO:0008006" key="14">
    <source>
        <dbReference type="Google" id="ProtNLM"/>
    </source>
</evidence>
<proteinExistence type="predicted"/>
<keyword evidence="4 7" id="KW-1133">Transmembrane helix</keyword>
<evidence type="ECO:0000256" key="8">
    <source>
        <dbReference type="SAM" id="MobiDB-lite"/>
    </source>
</evidence>
<dbReference type="SUPFAM" id="SSF54631">
    <property type="entry name" value="CBS-domain pair"/>
    <property type="match status" value="1"/>
</dbReference>
<evidence type="ECO:0000259" key="11">
    <source>
        <dbReference type="PROSITE" id="PS51846"/>
    </source>
</evidence>
<keyword evidence="3" id="KW-0677">Repeat</keyword>
<dbReference type="PANTHER" id="PTHR12064">
    <property type="entry name" value="METAL TRANSPORTER CNNM"/>
    <property type="match status" value="1"/>
</dbReference>
<dbReference type="Gene3D" id="3.10.580.10">
    <property type="entry name" value="CBS-domain"/>
    <property type="match status" value="1"/>
</dbReference>
<feature type="compositionally biased region" description="Low complexity" evidence="8">
    <location>
        <begin position="688"/>
        <end position="697"/>
    </location>
</feature>
<evidence type="ECO:0000256" key="7">
    <source>
        <dbReference type="PROSITE-ProRule" id="PRU01193"/>
    </source>
</evidence>
<dbReference type="InterPro" id="IPR044751">
    <property type="entry name" value="Ion_transp-like_CBS"/>
</dbReference>
<accession>A0ABQ7KED8</accession>
<gene>
    <name evidence="12" type="ORF">BGZ96_008121</name>
</gene>
<evidence type="ECO:0000256" key="6">
    <source>
        <dbReference type="PROSITE-ProRule" id="PRU00703"/>
    </source>
</evidence>
<protein>
    <recommendedName>
        <fullName evidence="14">DUF21-domain-containing protein</fullName>
    </recommendedName>
</protein>
<evidence type="ECO:0000313" key="13">
    <source>
        <dbReference type="Proteomes" id="UP001194696"/>
    </source>
</evidence>
<keyword evidence="2 7" id="KW-0812">Transmembrane</keyword>
<dbReference type="InterPro" id="IPR000644">
    <property type="entry name" value="CBS_dom"/>
</dbReference>
<dbReference type="InterPro" id="IPR045095">
    <property type="entry name" value="ACDP"/>
</dbReference>
<reference evidence="12 13" key="1">
    <citation type="journal article" date="2020" name="Fungal Divers.">
        <title>Resolving the Mortierellaceae phylogeny through synthesis of multi-gene phylogenetics and phylogenomics.</title>
        <authorList>
            <person name="Vandepol N."/>
            <person name="Liber J."/>
            <person name="Desiro A."/>
            <person name="Na H."/>
            <person name="Kennedy M."/>
            <person name="Barry K."/>
            <person name="Grigoriev I.V."/>
            <person name="Miller A.N."/>
            <person name="O'Donnell K."/>
            <person name="Stajich J.E."/>
            <person name="Bonito G."/>
        </authorList>
    </citation>
    <scope>NUCLEOTIDE SEQUENCE [LARGE SCALE GENOMIC DNA]</scope>
    <source>
        <strain evidence="12 13">AD045</strain>
    </source>
</reference>
<feature type="transmembrane region" description="Helical" evidence="9">
    <location>
        <begin position="227"/>
        <end position="248"/>
    </location>
</feature>
<feature type="compositionally biased region" description="Polar residues" evidence="8">
    <location>
        <begin position="672"/>
        <end position="681"/>
    </location>
</feature>
<dbReference type="PROSITE" id="PS51371">
    <property type="entry name" value="CBS"/>
    <property type="match status" value="2"/>
</dbReference>
<dbReference type="InterPro" id="IPR002550">
    <property type="entry name" value="CNNM"/>
</dbReference>
<evidence type="ECO:0000256" key="5">
    <source>
        <dbReference type="ARBA" id="ARBA00023136"/>
    </source>
</evidence>